<dbReference type="InterPro" id="IPR010603">
    <property type="entry name" value="Znf_CppX_C4"/>
</dbReference>
<dbReference type="SUPFAM" id="SSF52540">
    <property type="entry name" value="P-loop containing nucleoside triphosphate hydrolases"/>
    <property type="match status" value="1"/>
</dbReference>
<keyword evidence="2" id="KW-0862">Zinc</keyword>
<dbReference type="GO" id="GO:0051082">
    <property type="term" value="F:unfolded protein binding"/>
    <property type="evidence" value="ECO:0007669"/>
    <property type="project" value="InterPro"/>
</dbReference>
<dbReference type="PRINTS" id="PR00819">
    <property type="entry name" value="CBXCFQXSUPER"/>
</dbReference>
<dbReference type="RefSeq" id="WP_249304582.1">
    <property type="nucleotide sequence ID" value="NZ_CP060634.1"/>
</dbReference>
<dbReference type="SMART" id="SM01086">
    <property type="entry name" value="ClpB_D2-small"/>
    <property type="match status" value="1"/>
</dbReference>
<keyword evidence="1" id="KW-0547">Nucleotide-binding</keyword>
<dbReference type="PANTHER" id="PTHR48102">
    <property type="entry name" value="ATP-DEPENDENT CLP PROTEASE ATP-BINDING SUBUNIT CLPX-LIKE, MITOCHONDRIAL-RELATED"/>
    <property type="match status" value="1"/>
</dbReference>
<evidence type="ECO:0000259" key="6">
    <source>
        <dbReference type="SMART" id="SM00382"/>
    </source>
</evidence>
<dbReference type="Pfam" id="PF07724">
    <property type="entry name" value="AAA_2"/>
    <property type="match status" value="1"/>
</dbReference>
<dbReference type="GO" id="GO:0008270">
    <property type="term" value="F:zinc ion binding"/>
    <property type="evidence" value="ECO:0007669"/>
    <property type="project" value="InterPro"/>
</dbReference>
<dbReference type="Gene3D" id="3.40.50.300">
    <property type="entry name" value="P-loop containing nucleotide triphosphate hydrolases"/>
    <property type="match status" value="1"/>
</dbReference>
<dbReference type="GO" id="GO:0005524">
    <property type="term" value="F:ATP binding"/>
    <property type="evidence" value="ECO:0007669"/>
    <property type="project" value="UniProtKB-KW"/>
</dbReference>
<evidence type="ECO:0000256" key="3">
    <source>
        <dbReference type="ARBA" id="ARBA00022840"/>
    </source>
</evidence>
<dbReference type="GO" id="GO:0008233">
    <property type="term" value="F:peptidase activity"/>
    <property type="evidence" value="ECO:0007669"/>
    <property type="project" value="UniProtKB-KW"/>
</dbReference>
<organism evidence="8 9">
    <name type="scientific">Qiania dongpingensis</name>
    <dbReference type="NCBI Taxonomy" id="2763669"/>
    <lineage>
        <taxon>Bacteria</taxon>
        <taxon>Bacillati</taxon>
        <taxon>Bacillota</taxon>
        <taxon>Clostridia</taxon>
        <taxon>Lachnospirales</taxon>
        <taxon>Lachnospiraceae</taxon>
        <taxon>Qiania</taxon>
    </lineage>
</organism>
<evidence type="ECO:0000313" key="9">
    <source>
        <dbReference type="Proteomes" id="UP000515823"/>
    </source>
</evidence>
<dbReference type="Pfam" id="PF10431">
    <property type="entry name" value="ClpB_D2-small"/>
    <property type="match status" value="1"/>
</dbReference>
<evidence type="ECO:0000256" key="1">
    <source>
        <dbReference type="ARBA" id="ARBA00022741"/>
    </source>
</evidence>
<dbReference type="InterPro" id="IPR003593">
    <property type="entry name" value="AAA+_ATPase"/>
</dbReference>
<protein>
    <submittedName>
        <fullName evidence="8">ATP-dependent Clp protease ATP-binding subunit ClpX</fullName>
    </submittedName>
</protein>
<feature type="region of interest" description="Disordered" evidence="5">
    <location>
        <begin position="1"/>
        <end position="45"/>
    </location>
</feature>
<dbReference type="InterPro" id="IPR019489">
    <property type="entry name" value="Clp_ATPase_C"/>
</dbReference>
<dbReference type="GO" id="GO:0009376">
    <property type="term" value="C:HslUV protease complex"/>
    <property type="evidence" value="ECO:0007669"/>
    <property type="project" value="TreeGrafter"/>
</dbReference>
<dbReference type="InterPro" id="IPR003959">
    <property type="entry name" value="ATPase_AAA_core"/>
</dbReference>
<dbReference type="EMBL" id="CP060634">
    <property type="protein sequence ID" value="QNM06842.1"/>
    <property type="molecule type" value="Genomic_DNA"/>
</dbReference>
<sequence>MSEEYNKNDKNDNIETEFTEENHTDIQKEDVSDTAAAEEAAQDSDDDDDYEMICCMCHRPESKAGKMITMPGGIVICSDCMQKAFDTFDKNGSPYGVNVNIPGNGQGGLDLSGLSNMPGVGVINLADLGLGEREIPKNQKVKKKKAKDEKPKFDRRVIPAPHKIKKMLDEYVVGQEKAKKAISVAVYNHYKRVGSDNADGVEIEKSNMLLLGPTGSGKTYLVKTLARLLDVPLAIADATSLTEAGYIGDDIESVVSKLLAAAGNDVEKAERGIIYIDEIDKIAKKRNTNTRDVSGESVQQELLKMLEGSEVEVPVGANSKNAMVPMTTVNTTNILFICGGAFPDLEEIIKERLTKESSIGFKAELKDKYDKEENLLCKAEIDDLRKFGMIPEFLGRLPVLVSLEALTKEFMVRILKEPRNAILKQYEKLLQMDEVQLLFEDEALEAIAEKAMEKHTGARALRAILEEYMLDIMYEIPKDDNIGRVTITRAYIEKTGGPIIDMRGVMRLGVHA</sequence>
<dbReference type="NCBIfam" id="NF003745">
    <property type="entry name" value="PRK05342.1"/>
    <property type="match status" value="1"/>
</dbReference>
<dbReference type="NCBIfam" id="TIGR00382">
    <property type="entry name" value="clpX"/>
    <property type="match status" value="1"/>
</dbReference>
<dbReference type="InterPro" id="IPR027417">
    <property type="entry name" value="P-loop_NTPase"/>
</dbReference>
<dbReference type="GO" id="GO:0051603">
    <property type="term" value="P:proteolysis involved in protein catabolic process"/>
    <property type="evidence" value="ECO:0007669"/>
    <property type="project" value="TreeGrafter"/>
</dbReference>
<keyword evidence="3 8" id="KW-0067">ATP-binding</keyword>
<dbReference type="FunFam" id="1.10.8.60:FF:000002">
    <property type="entry name" value="ATP-dependent Clp protease ATP-binding subunit ClpX"/>
    <property type="match status" value="1"/>
</dbReference>
<reference evidence="8 9" key="1">
    <citation type="submission" date="2020-08" db="EMBL/GenBank/DDBJ databases">
        <authorList>
            <person name="Liu C."/>
            <person name="Sun Q."/>
        </authorList>
    </citation>
    <scope>NUCLEOTIDE SEQUENCE [LARGE SCALE GENOMIC DNA]</scope>
    <source>
        <strain evidence="8 9">NSJ-38</strain>
    </source>
</reference>
<evidence type="ECO:0000256" key="2">
    <source>
        <dbReference type="ARBA" id="ARBA00022833"/>
    </source>
</evidence>
<dbReference type="PANTHER" id="PTHR48102:SF7">
    <property type="entry name" value="ATP-DEPENDENT CLP PROTEASE ATP-BINDING SUBUNIT CLPX-LIKE, MITOCHONDRIAL"/>
    <property type="match status" value="1"/>
</dbReference>
<name>A0A7G9G7R0_9FIRM</name>
<feature type="domain" description="AAA+ ATPase" evidence="6">
    <location>
        <begin position="204"/>
        <end position="365"/>
    </location>
</feature>
<dbReference type="GO" id="GO:0140662">
    <property type="term" value="F:ATP-dependent protein folding chaperone"/>
    <property type="evidence" value="ECO:0007669"/>
    <property type="project" value="InterPro"/>
</dbReference>
<dbReference type="Gene3D" id="1.10.8.60">
    <property type="match status" value="1"/>
</dbReference>
<dbReference type="GO" id="GO:0016887">
    <property type="term" value="F:ATP hydrolysis activity"/>
    <property type="evidence" value="ECO:0007669"/>
    <property type="project" value="InterPro"/>
</dbReference>
<keyword evidence="4" id="KW-0143">Chaperone</keyword>
<evidence type="ECO:0000259" key="7">
    <source>
        <dbReference type="SMART" id="SM01086"/>
    </source>
</evidence>
<gene>
    <name evidence="8" type="primary">clpX</name>
    <name evidence="8" type="ORF">H9Q78_06965</name>
</gene>
<dbReference type="Proteomes" id="UP000515823">
    <property type="component" value="Chromosome"/>
</dbReference>
<dbReference type="GO" id="GO:0051301">
    <property type="term" value="P:cell division"/>
    <property type="evidence" value="ECO:0007669"/>
    <property type="project" value="TreeGrafter"/>
</dbReference>
<feature type="compositionally biased region" description="Basic and acidic residues" evidence="5">
    <location>
        <begin position="1"/>
        <end position="13"/>
    </location>
</feature>
<accession>A0A7G9G7R0</accession>
<dbReference type="KEGG" id="qdo:H9Q78_06965"/>
<feature type="domain" description="Clp ATPase C-terminal" evidence="7">
    <location>
        <begin position="406"/>
        <end position="501"/>
    </location>
</feature>
<dbReference type="CDD" id="cd19497">
    <property type="entry name" value="RecA-like_ClpX"/>
    <property type="match status" value="1"/>
</dbReference>
<keyword evidence="9" id="KW-1185">Reference proteome</keyword>
<dbReference type="GO" id="GO:0046983">
    <property type="term" value="F:protein dimerization activity"/>
    <property type="evidence" value="ECO:0007669"/>
    <property type="project" value="InterPro"/>
</dbReference>
<keyword evidence="8" id="KW-0378">Hydrolase</keyword>
<dbReference type="Pfam" id="PF06689">
    <property type="entry name" value="zf-C4_ClpX"/>
    <property type="match status" value="1"/>
</dbReference>
<evidence type="ECO:0000256" key="4">
    <source>
        <dbReference type="ARBA" id="ARBA00023186"/>
    </source>
</evidence>
<keyword evidence="8" id="KW-0645">Protease</keyword>
<dbReference type="AlphaFoldDB" id="A0A7G9G7R0"/>
<dbReference type="InterPro" id="IPR004487">
    <property type="entry name" value="Clp_protease_ATP-bd_su_ClpX"/>
</dbReference>
<dbReference type="InterPro" id="IPR000641">
    <property type="entry name" value="CbxX/CfxQ"/>
</dbReference>
<dbReference type="SMART" id="SM00382">
    <property type="entry name" value="AAA"/>
    <property type="match status" value="1"/>
</dbReference>
<proteinExistence type="predicted"/>
<feature type="compositionally biased region" description="Basic and acidic residues" evidence="5">
    <location>
        <begin position="20"/>
        <end position="31"/>
    </location>
</feature>
<evidence type="ECO:0000256" key="5">
    <source>
        <dbReference type="SAM" id="MobiDB-lite"/>
    </source>
</evidence>
<evidence type="ECO:0000313" key="8">
    <source>
        <dbReference type="EMBL" id="QNM06842.1"/>
    </source>
</evidence>
<dbReference type="InterPro" id="IPR050052">
    <property type="entry name" value="ATP-dep_Clp_protease_ClpX"/>
</dbReference>